<dbReference type="PANTHER" id="PTHR44591:SF3">
    <property type="entry name" value="RESPONSE REGULATORY DOMAIN-CONTAINING PROTEIN"/>
    <property type="match status" value="1"/>
</dbReference>
<dbReference type="AlphaFoldDB" id="A0A0D8ZVX3"/>
<dbReference type="PATRIC" id="fig|1618023.3.peg.4405"/>
<organism evidence="4 5">
    <name type="scientific">Aliterella atlantica CENA595</name>
    <dbReference type="NCBI Taxonomy" id="1618023"/>
    <lineage>
        <taxon>Bacteria</taxon>
        <taxon>Bacillati</taxon>
        <taxon>Cyanobacteriota</taxon>
        <taxon>Cyanophyceae</taxon>
        <taxon>Chroococcidiopsidales</taxon>
        <taxon>Aliterellaceae</taxon>
        <taxon>Aliterella</taxon>
    </lineage>
</organism>
<dbReference type="PANTHER" id="PTHR44591">
    <property type="entry name" value="STRESS RESPONSE REGULATOR PROTEIN 1"/>
    <property type="match status" value="1"/>
</dbReference>
<comment type="caution">
    <text evidence="4">The sequence shown here is derived from an EMBL/GenBank/DDBJ whole genome shotgun (WGS) entry which is preliminary data.</text>
</comment>
<dbReference type="InterPro" id="IPR050595">
    <property type="entry name" value="Bact_response_regulator"/>
</dbReference>
<feature type="domain" description="Response regulatory" evidence="3">
    <location>
        <begin position="255"/>
        <end position="370"/>
    </location>
</feature>
<evidence type="ECO:0000313" key="5">
    <source>
        <dbReference type="Proteomes" id="UP000032452"/>
    </source>
</evidence>
<keyword evidence="1 2" id="KW-0597">Phosphoprotein</keyword>
<dbReference type="Gene3D" id="3.40.50.2300">
    <property type="match status" value="1"/>
</dbReference>
<dbReference type="PROSITE" id="PS50110">
    <property type="entry name" value="RESPONSE_REGULATORY"/>
    <property type="match status" value="1"/>
</dbReference>
<dbReference type="Pfam" id="PF00072">
    <property type="entry name" value="Response_reg"/>
    <property type="match status" value="1"/>
</dbReference>
<dbReference type="GO" id="GO:0000160">
    <property type="term" value="P:phosphorelay signal transduction system"/>
    <property type="evidence" value="ECO:0007669"/>
    <property type="project" value="InterPro"/>
</dbReference>
<dbReference type="Pfam" id="PF14332">
    <property type="entry name" value="DUF4388"/>
    <property type="match status" value="1"/>
</dbReference>
<dbReference type="InterPro" id="IPR001789">
    <property type="entry name" value="Sig_transdc_resp-reg_receiver"/>
</dbReference>
<accession>A0A0D8ZVX3</accession>
<dbReference type="Proteomes" id="UP000032452">
    <property type="component" value="Unassembled WGS sequence"/>
</dbReference>
<protein>
    <submittedName>
        <fullName evidence="4">Chemotaxis protein CheY</fullName>
    </submittedName>
</protein>
<evidence type="ECO:0000256" key="1">
    <source>
        <dbReference type="ARBA" id="ARBA00022553"/>
    </source>
</evidence>
<dbReference type="InterPro" id="IPR025497">
    <property type="entry name" value="PatA-like_N"/>
</dbReference>
<dbReference type="InterPro" id="IPR011006">
    <property type="entry name" value="CheY-like_superfamily"/>
</dbReference>
<keyword evidence="5" id="KW-1185">Reference proteome</keyword>
<sequence length="382" mass="42626">MSQTEYQARQLASIIEELQSKQTTGILYVDTNINLQPKKRSRVLVLRQGQIVYGGTTLPNNQEFAQELGRKLNHEWTDSAIGLATQKAANSTSLRSLLDLLVKMRLFNWEQIQALMHAQAVLALEQILPHAGSYRLDNAIDFDLTYGEPARGLDQSKLMHEIAQRQKQWATFVPTIPSMDAVPYLQPNNANKITNPAVRKHLEQWADGKRSLVDIAEGLNKDPLQIAQSYLPWVQAGWVAIAGSNAPAPKKELPVVLAVDDSPVMQVMLKRALSEQYQVLIASNAKDALMLLHRSEIALLLLDVTMPDIDGLEVCRTVRTIPKFRNLPIVMVTARDGFFDKVKGKFAGSTEYITKPFEADKLCQLVGKYVYGEDTSTSLSST</sequence>
<dbReference type="STRING" id="1618023.UH38_12470"/>
<gene>
    <name evidence="4" type="ORF">UH38_12470</name>
</gene>
<name>A0A0D8ZVX3_9CYAN</name>
<feature type="modified residue" description="4-aspartylphosphate" evidence="2">
    <location>
        <position position="303"/>
    </location>
</feature>
<evidence type="ECO:0000259" key="3">
    <source>
        <dbReference type="PROSITE" id="PS50110"/>
    </source>
</evidence>
<dbReference type="SMART" id="SM00448">
    <property type="entry name" value="REC"/>
    <property type="match status" value="1"/>
</dbReference>
<evidence type="ECO:0000313" key="4">
    <source>
        <dbReference type="EMBL" id="KJH71371.1"/>
    </source>
</evidence>
<dbReference type="SUPFAM" id="SSF52172">
    <property type="entry name" value="CheY-like"/>
    <property type="match status" value="1"/>
</dbReference>
<proteinExistence type="predicted"/>
<dbReference type="RefSeq" id="WP_045054993.1">
    <property type="nucleotide sequence ID" value="NZ_CAWMDP010000050.1"/>
</dbReference>
<reference evidence="4 5" key="1">
    <citation type="submission" date="2015-02" db="EMBL/GenBank/DDBJ databases">
        <title>Draft genome of a novel marine cyanobacterium (Chroococcales) isolated from South Atlantic Ocean.</title>
        <authorList>
            <person name="Rigonato J."/>
            <person name="Alvarenga D.O."/>
            <person name="Branco L.H."/>
            <person name="Varani A.M."/>
            <person name="Brandini F.P."/>
            <person name="Fiore M.F."/>
        </authorList>
    </citation>
    <scope>NUCLEOTIDE SEQUENCE [LARGE SCALE GENOMIC DNA]</scope>
    <source>
        <strain evidence="4 5">CENA595</strain>
    </source>
</reference>
<dbReference type="EMBL" id="JYON01000012">
    <property type="protein sequence ID" value="KJH71371.1"/>
    <property type="molecule type" value="Genomic_DNA"/>
</dbReference>
<dbReference type="OrthoDB" id="524459at2"/>
<evidence type="ECO:0000256" key="2">
    <source>
        <dbReference type="PROSITE-ProRule" id="PRU00169"/>
    </source>
</evidence>